<organism evidence="1 2">
    <name type="scientific">Methylobacterium oryzihabitans</name>
    <dbReference type="NCBI Taxonomy" id="2499852"/>
    <lineage>
        <taxon>Bacteria</taxon>
        <taxon>Pseudomonadati</taxon>
        <taxon>Pseudomonadota</taxon>
        <taxon>Alphaproteobacteria</taxon>
        <taxon>Hyphomicrobiales</taxon>
        <taxon>Methylobacteriaceae</taxon>
        <taxon>Methylobacterium</taxon>
    </lineage>
</organism>
<dbReference type="EMBL" id="SACP01000019">
    <property type="protein sequence ID" value="RVU15802.1"/>
    <property type="molecule type" value="Genomic_DNA"/>
</dbReference>
<dbReference type="Proteomes" id="UP000286997">
    <property type="component" value="Unassembled WGS sequence"/>
</dbReference>
<evidence type="ECO:0000313" key="2">
    <source>
        <dbReference type="Proteomes" id="UP000286997"/>
    </source>
</evidence>
<proteinExistence type="predicted"/>
<gene>
    <name evidence="1" type="ORF">EOE48_18575</name>
</gene>
<name>A0A437P0M9_9HYPH</name>
<dbReference type="AlphaFoldDB" id="A0A437P0M9"/>
<protein>
    <submittedName>
        <fullName evidence="1">Uncharacterized protein</fullName>
    </submittedName>
</protein>
<evidence type="ECO:0000313" key="1">
    <source>
        <dbReference type="EMBL" id="RVU15802.1"/>
    </source>
</evidence>
<keyword evidence="2" id="KW-1185">Reference proteome</keyword>
<accession>A0A437P0M9</accession>
<sequence length="137" mass="15552">MPPTWIAAPDETYRFGTIPPISHRFDPLLCCPGGEIRLEVGNIAWGFAHLSTEERRARTGGQDIVRYVYGITSSYHEIWVQSGRGSLLLKQLQGGQRAAVVSLTLRDGYYSVLTAFPTPRALNHRRRREVRIWSREA</sequence>
<comment type="caution">
    <text evidence="1">The sequence shown here is derived from an EMBL/GenBank/DDBJ whole genome shotgun (WGS) entry which is preliminary data.</text>
</comment>
<dbReference type="RefSeq" id="WP_127731875.1">
    <property type="nucleotide sequence ID" value="NZ_SACP01000019.1"/>
</dbReference>
<reference evidence="1 2" key="1">
    <citation type="submission" date="2019-01" db="EMBL/GenBank/DDBJ databases">
        <authorList>
            <person name="Chen W.-M."/>
        </authorList>
    </citation>
    <scope>NUCLEOTIDE SEQUENCE [LARGE SCALE GENOMIC DNA]</scope>
    <source>
        <strain evidence="1 2">TER-1</strain>
    </source>
</reference>